<name>A0AAV4S8D0_9ARAC</name>
<evidence type="ECO:0000313" key="2">
    <source>
        <dbReference type="Proteomes" id="UP001054837"/>
    </source>
</evidence>
<accession>A0AAV4S8D0</accession>
<dbReference type="AlphaFoldDB" id="A0AAV4S8D0"/>
<protein>
    <submittedName>
        <fullName evidence="1">Uncharacterized protein</fullName>
    </submittedName>
</protein>
<keyword evidence="2" id="KW-1185">Reference proteome</keyword>
<gene>
    <name evidence="1" type="ORF">CDAR_388901</name>
</gene>
<dbReference type="Proteomes" id="UP001054837">
    <property type="component" value="Unassembled WGS sequence"/>
</dbReference>
<reference evidence="1 2" key="1">
    <citation type="submission" date="2021-06" db="EMBL/GenBank/DDBJ databases">
        <title>Caerostris darwini draft genome.</title>
        <authorList>
            <person name="Kono N."/>
            <person name="Arakawa K."/>
        </authorList>
    </citation>
    <scope>NUCLEOTIDE SEQUENCE [LARGE SCALE GENOMIC DNA]</scope>
</reference>
<sequence length="86" mass="9686">MFIRRILGVEERGDGCQKGKLSFVEFELRIPGFIGYVGENPSTTPEVMGVVDCSWLKGLTGNLRFEKERGSEKNKVTHLIPFIQKA</sequence>
<dbReference type="EMBL" id="BPLQ01007231">
    <property type="protein sequence ID" value="GIY28871.1"/>
    <property type="molecule type" value="Genomic_DNA"/>
</dbReference>
<organism evidence="1 2">
    <name type="scientific">Caerostris darwini</name>
    <dbReference type="NCBI Taxonomy" id="1538125"/>
    <lineage>
        <taxon>Eukaryota</taxon>
        <taxon>Metazoa</taxon>
        <taxon>Ecdysozoa</taxon>
        <taxon>Arthropoda</taxon>
        <taxon>Chelicerata</taxon>
        <taxon>Arachnida</taxon>
        <taxon>Araneae</taxon>
        <taxon>Araneomorphae</taxon>
        <taxon>Entelegynae</taxon>
        <taxon>Araneoidea</taxon>
        <taxon>Araneidae</taxon>
        <taxon>Caerostris</taxon>
    </lineage>
</organism>
<proteinExistence type="predicted"/>
<comment type="caution">
    <text evidence="1">The sequence shown here is derived from an EMBL/GenBank/DDBJ whole genome shotgun (WGS) entry which is preliminary data.</text>
</comment>
<evidence type="ECO:0000313" key="1">
    <source>
        <dbReference type="EMBL" id="GIY28871.1"/>
    </source>
</evidence>